<name>A0ABD0WYU7_UMBPY</name>
<evidence type="ECO:0000313" key="3">
    <source>
        <dbReference type="Proteomes" id="UP001557470"/>
    </source>
</evidence>
<dbReference type="AlphaFoldDB" id="A0ABD0WYU7"/>
<reference evidence="2 3" key="1">
    <citation type="submission" date="2024-06" db="EMBL/GenBank/DDBJ databases">
        <authorList>
            <person name="Pan Q."/>
            <person name="Wen M."/>
            <person name="Jouanno E."/>
            <person name="Zahm M."/>
            <person name="Klopp C."/>
            <person name="Cabau C."/>
            <person name="Louis A."/>
            <person name="Berthelot C."/>
            <person name="Parey E."/>
            <person name="Roest Crollius H."/>
            <person name="Montfort J."/>
            <person name="Robinson-Rechavi M."/>
            <person name="Bouchez O."/>
            <person name="Lampietro C."/>
            <person name="Lopez Roques C."/>
            <person name="Donnadieu C."/>
            <person name="Postlethwait J."/>
            <person name="Bobe J."/>
            <person name="Verreycken H."/>
            <person name="Guiguen Y."/>
        </authorList>
    </citation>
    <scope>NUCLEOTIDE SEQUENCE [LARGE SCALE GENOMIC DNA]</scope>
    <source>
        <strain evidence="2">Up_M1</strain>
        <tissue evidence="2">Testis</tissue>
    </source>
</reference>
<gene>
    <name evidence="2" type="ORF">UPYG_G00273010</name>
</gene>
<evidence type="ECO:0000313" key="2">
    <source>
        <dbReference type="EMBL" id="KAL0968872.1"/>
    </source>
</evidence>
<evidence type="ECO:0000256" key="1">
    <source>
        <dbReference type="SAM" id="MobiDB-lite"/>
    </source>
</evidence>
<comment type="caution">
    <text evidence="2">The sequence shown here is derived from an EMBL/GenBank/DDBJ whole genome shotgun (WGS) entry which is preliminary data.</text>
</comment>
<feature type="compositionally biased region" description="Basic and acidic residues" evidence="1">
    <location>
        <begin position="1"/>
        <end position="10"/>
    </location>
</feature>
<dbReference type="EMBL" id="JAGEUA010000008">
    <property type="protein sequence ID" value="KAL0968872.1"/>
    <property type="molecule type" value="Genomic_DNA"/>
</dbReference>
<accession>A0ABD0WYU7</accession>
<organism evidence="2 3">
    <name type="scientific">Umbra pygmaea</name>
    <name type="common">Eastern mudminnow</name>
    <dbReference type="NCBI Taxonomy" id="75934"/>
    <lineage>
        <taxon>Eukaryota</taxon>
        <taxon>Metazoa</taxon>
        <taxon>Chordata</taxon>
        <taxon>Craniata</taxon>
        <taxon>Vertebrata</taxon>
        <taxon>Euteleostomi</taxon>
        <taxon>Actinopterygii</taxon>
        <taxon>Neopterygii</taxon>
        <taxon>Teleostei</taxon>
        <taxon>Protacanthopterygii</taxon>
        <taxon>Esociformes</taxon>
        <taxon>Umbridae</taxon>
        <taxon>Umbra</taxon>
    </lineage>
</organism>
<sequence>MLTVKEEKKLPPRARCSSGGRHFWKERRGEEERIEERAVTREEDLKCIITPTRRSVASHEAPLPDRPSVPGQHLDNVFNVIGRPLLDVPVETIKEHILSGVMPGDIAQIFGVSQATIQRRCQIYILTSLTWNWTKWSKKSRLPNPTPVTVPHTVTCAREVFDYKVLESGSPLGELIRRVSKIEK</sequence>
<feature type="region of interest" description="Disordered" evidence="1">
    <location>
        <begin position="1"/>
        <end position="21"/>
    </location>
</feature>
<proteinExistence type="predicted"/>
<protein>
    <submittedName>
        <fullName evidence="2">Uncharacterized protein</fullName>
    </submittedName>
</protein>
<keyword evidence="3" id="KW-1185">Reference proteome</keyword>
<dbReference type="Proteomes" id="UP001557470">
    <property type="component" value="Unassembled WGS sequence"/>
</dbReference>